<dbReference type="Proteomes" id="UP000489600">
    <property type="component" value="Unassembled WGS sequence"/>
</dbReference>
<evidence type="ECO:0000313" key="2">
    <source>
        <dbReference type="Proteomes" id="UP000489600"/>
    </source>
</evidence>
<name>A0A565BEW7_9BRAS</name>
<evidence type="ECO:0000313" key="1">
    <source>
        <dbReference type="EMBL" id="VVB00204.1"/>
    </source>
</evidence>
<dbReference type="AlphaFoldDB" id="A0A565BEW7"/>
<sequence>MTVSRSHRTKVIPYSYTGEIRVYCAIARSVVLKIYRFFRALASYNIRNVEMTVSRSHRTKVELKENPNLVALELLKMM</sequence>
<accession>A0A565BEW7</accession>
<protein>
    <submittedName>
        <fullName evidence="1">Uncharacterized protein</fullName>
    </submittedName>
</protein>
<dbReference type="EMBL" id="CABITT030000004">
    <property type="protein sequence ID" value="VVB00204.1"/>
    <property type="molecule type" value="Genomic_DNA"/>
</dbReference>
<gene>
    <name evidence="1" type="ORF">ANE_LOCUS10648</name>
</gene>
<reference evidence="1" key="1">
    <citation type="submission" date="2019-07" db="EMBL/GenBank/DDBJ databases">
        <authorList>
            <person name="Dittberner H."/>
        </authorList>
    </citation>
    <scope>NUCLEOTIDE SEQUENCE [LARGE SCALE GENOMIC DNA]</scope>
</reference>
<keyword evidence="2" id="KW-1185">Reference proteome</keyword>
<comment type="caution">
    <text evidence="1">The sequence shown here is derived from an EMBL/GenBank/DDBJ whole genome shotgun (WGS) entry which is preliminary data.</text>
</comment>
<proteinExistence type="predicted"/>
<organism evidence="1 2">
    <name type="scientific">Arabis nemorensis</name>
    <dbReference type="NCBI Taxonomy" id="586526"/>
    <lineage>
        <taxon>Eukaryota</taxon>
        <taxon>Viridiplantae</taxon>
        <taxon>Streptophyta</taxon>
        <taxon>Embryophyta</taxon>
        <taxon>Tracheophyta</taxon>
        <taxon>Spermatophyta</taxon>
        <taxon>Magnoliopsida</taxon>
        <taxon>eudicotyledons</taxon>
        <taxon>Gunneridae</taxon>
        <taxon>Pentapetalae</taxon>
        <taxon>rosids</taxon>
        <taxon>malvids</taxon>
        <taxon>Brassicales</taxon>
        <taxon>Brassicaceae</taxon>
        <taxon>Arabideae</taxon>
        <taxon>Arabis</taxon>
    </lineage>
</organism>